<reference evidence="1" key="1">
    <citation type="submission" date="2022-10" db="EMBL/GenBank/DDBJ databases">
        <title>The complete genomes of actinobacterial strains from the NBC collection.</title>
        <authorList>
            <person name="Joergensen T.S."/>
            <person name="Alvarez Arevalo M."/>
            <person name="Sterndorff E.B."/>
            <person name="Faurdal D."/>
            <person name="Vuksanovic O."/>
            <person name="Mourched A.-S."/>
            <person name="Charusanti P."/>
            <person name="Shaw S."/>
            <person name="Blin K."/>
            <person name="Weber T."/>
        </authorList>
    </citation>
    <scope>NUCLEOTIDE SEQUENCE</scope>
    <source>
        <strain evidence="1">NBC 01771</strain>
    </source>
</reference>
<organism evidence="1 2">
    <name type="scientific">Streptomyces scopuliridis</name>
    <dbReference type="NCBI Taxonomy" id="452529"/>
    <lineage>
        <taxon>Bacteria</taxon>
        <taxon>Bacillati</taxon>
        <taxon>Actinomycetota</taxon>
        <taxon>Actinomycetes</taxon>
        <taxon>Kitasatosporales</taxon>
        <taxon>Streptomycetaceae</taxon>
        <taxon>Streptomyces</taxon>
    </lineage>
</organism>
<sequence>MRRLRGKAGVLAVLAVLAVGGTGVASAVQTDGSGSGSGEPHMEYTGVIKGPENANVLKAKRLNAEEWGLIYNTETVHLKCKSRGGGHTWYQLAGQPDRWIVGFKLENLTPGIPNCL</sequence>
<gene>
    <name evidence="1" type="ORF">OG835_25620</name>
</gene>
<evidence type="ECO:0000313" key="1">
    <source>
        <dbReference type="EMBL" id="WSC00035.1"/>
    </source>
</evidence>
<accession>A0ACD4ZNQ2</accession>
<proteinExistence type="predicted"/>
<evidence type="ECO:0000313" key="2">
    <source>
        <dbReference type="Proteomes" id="UP001348369"/>
    </source>
</evidence>
<keyword evidence="2" id="KW-1185">Reference proteome</keyword>
<name>A0ACD4ZNQ2_9ACTN</name>
<dbReference type="EMBL" id="CP109109">
    <property type="protein sequence ID" value="WSC00035.1"/>
    <property type="molecule type" value="Genomic_DNA"/>
</dbReference>
<protein>
    <submittedName>
        <fullName evidence="1">Uncharacterized protein</fullName>
    </submittedName>
</protein>
<dbReference type="Proteomes" id="UP001348369">
    <property type="component" value="Chromosome"/>
</dbReference>